<protein>
    <submittedName>
        <fullName evidence="2">Uncharacterized protein</fullName>
    </submittedName>
</protein>
<keyword evidence="1" id="KW-1133">Transmembrane helix</keyword>
<comment type="caution">
    <text evidence="2">The sequence shown here is derived from an EMBL/GenBank/DDBJ whole genome shotgun (WGS) entry which is preliminary data.</text>
</comment>
<gene>
    <name evidence="2" type="ORF">HCN08_27270</name>
</gene>
<feature type="transmembrane region" description="Helical" evidence="1">
    <location>
        <begin position="67"/>
        <end position="88"/>
    </location>
</feature>
<keyword evidence="1" id="KW-0472">Membrane</keyword>
<feature type="transmembrane region" description="Helical" evidence="1">
    <location>
        <begin position="109"/>
        <end position="127"/>
    </location>
</feature>
<name>A0ABX0ZV37_9ACTN</name>
<accession>A0ABX0ZV37</accession>
<proteinExistence type="predicted"/>
<organism evidence="2 3">
    <name type="scientific">Actinacidiphila epipremni</name>
    <dbReference type="NCBI Taxonomy" id="2053013"/>
    <lineage>
        <taxon>Bacteria</taxon>
        <taxon>Bacillati</taxon>
        <taxon>Actinomycetota</taxon>
        <taxon>Actinomycetes</taxon>
        <taxon>Kitasatosporales</taxon>
        <taxon>Streptomycetaceae</taxon>
        <taxon>Actinacidiphila</taxon>
    </lineage>
</organism>
<reference evidence="2 3" key="1">
    <citation type="submission" date="2020-03" db="EMBL/GenBank/DDBJ databases">
        <title>WGS of actinomycetes isolated from Thailand.</title>
        <authorList>
            <person name="Thawai C."/>
        </authorList>
    </citation>
    <scope>NUCLEOTIDE SEQUENCE [LARGE SCALE GENOMIC DNA]</scope>
    <source>
        <strain evidence="2 3">PRB2-1</strain>
    </source>
</reference>
<evidence type="ECO:0000313" key="2">
    <source>
        <dbReference type="EMBL" id="NJP47076.1"/>
    </source>
</evidence>
<keyword evidence="1" id="KW-0812">Transmembrane</keyword>
<dbReference type="RefSeq" id="WP_167985912.1">
    <property type="nucleotide sequence ID" value="NZ_JAATEJ010000026.1"/>
</dbReference>
<evidence type="ECO:0000256" key="1">
    <source>
        <dbReference type="SAM" id="Phobius"/>
    </source>
</evidence>
<sequence>MDETALRRTENDSPAVLPSRAWRRAALGVPLLAVAACVFFALCIPVSDGRTDRMSTECRWLPLSWDYWLFGYGGLAAAVGAVALHIGLRRYARARGWLHPTWQRGLADSFAVLGWLAVLLTAVAAVLTTSEQSDYAAHHDEPVCEGMAFPGAVPGAAPGR</sequence>
<feature type="transmembrane region" description="Helical" evidence="1">
    <location>
        <begin position="25"/>
        <end position="47"/>
    </location>
</feature>
<evidence type="ECO:0000313" key="3">
    <source>
        <dbReference type="Proteomes" id="UP000734511"/>
    </source>
</evidence>
<dbReference type="Proteomes" id="UP000734511">
    <property type="component" value="Unassembled WGS sequence"/>
</dbReference>
<dbReference type="EMBL" id="JAATEJ010000026">
    <property type="protein sequence ID" value="NJP47076.1"/>
    <property type="molecule type" value="Genomic_DNA"/>
</dbReference>
<keyword evidence="3" id="KW-1185">Reference proteome</keyword>